<dbReference type="CDD" id="cd11321">
    <property type="entry name" value="AmyAc_bac_euk_BE"/>
    <property type="match status" value="1"/>
</dbReference>
<dbReference type="Proteomes" id="UP000030693">
    <property type="component" value="Unassembled WGS sequence"/>
</dbReference>
<dbReference type="eggNOG" id="KOG0470">
    <property type="taxonomic scope" value="Eukaryota"/>
</dbReference>
<dbReference type="InterPro" id="IPR006048">
    <property type="entry name" value="A-amylase/branching_C"/>
</dbReference>
<dbReference type="RefSeq" id="XP_009492270.1">
    <property type="nucleotide sequence ID" value="XM_009493995.1"/>
</dbReference>
<dbReference type="InterPro" id="IPR017853">
    <property type="entry name" value="GH"/>
</dbReference>
<evidence type="ECO:0000256" key="4">
    <source>
        <dbReference type="ARBA" id="ARBA00022679"/>
    </source>
</evidence>
<dbReference type="SUPFAM" id="SSF51011">
    <property type="entry name" value="Glycosyl hydrolase domain"/>
    <property type="match status" value="1"/>
</dbReference>
<proteinExistence type="inferred from homology"/>
<evidence type="ECO:0000256" key="3">
    <source>
        <dbReference type="ARBA" id="ARBA00012541"/>
    </source>
</evidence>
<dbReference type="InterPro" id="IPR006047">
    <property type="entry name" value="GH13_cat_dom"/>
</dbReference>
<feature type="domain" description="Glycosyl hydrolase family 13 catalytic" evidence="6">
    <location>
        <begin position="404"/>
        <end position="758"/>
    </location>
</feature>
<comment type="catalytic activity">
    <reaction evidence="1">
        <text>Transfers a segment of a (1-&gt;4)-alpha-D-glucan chain to a primary hydroxy group in a similar glucan chain.</text>
        <dbReference type="EC" id="2.4.1.18"/>
    </reaction>
</comment>
<evidence type="ECO:0000259" key="6">
    <source>
        <dbReference type="SMART" id="SM00642"/>
    </source>
</evidence>
<dbReference type="GO" id="GO:0005975">
    <property type="term" value="P:carbohydrate metabolic process"/>
    <property type="evidence" value="ECO:0007669"/>
    <property type="project" value="InterPro"/>
</dbReference>
<dbReference type="Gene3D" id="2.60.40.1180">
    <property type="entry name" value="Golgi alpha-mannosidase II"/>
    <property type="match status" value="1"/>
</dbReference>
<dbReference type="GO" id="GO:0003844">
    <property type="term" value="F:1,4-alpha-glucan branching enzyme activity"/>
    <property type="evidence" value="ECO:0007669"/>
    <property type="project" value="UniProtKB-EC"/>
</dbReference>
<evidence type="ECO:0000256" key="2">
    <source>
        <dbReference type="ARBA" id="ARBA00009000"/>
    </source>
</evidence>
<dbReference type="OrthoDB" id="196493at2759"/>
<keyword evidence="4" id="KW-0808">Transferase</keyword>
<comment type="similarity">
    <text evidence="2">Belongs to the glycosyl hydrolase 13 family. GlgB subfamily.</text>
</comment>
<dbReference type="Gene3D" id="2.60.40.10">
    <property type="entry name" value="Immunoglobulins"/>
    <property type="match status" value="1"/>
</dbReference>
<evidence type="ECO:0000256" key="1">
    <source>
        <dbReference type="ARBA" id="ARBA00000826"/>
    </source>
</evidence>
<dbReference type="GO" id="GO:0043169">
    <property type="term" value="F:cation binding"/>
    <property type="evidence" value="ECO:0007669"/>
    <property type="project" value="InterPro"/>
</dbReference>
<dbReference type="CDD" id="cd02854">
    <property type="entry name" value="E_set_GBE_euk_N"/>
    <property type="match status" value="1"/>
</dbReference>
<dbReference type="Pfam" id="PF02922">
    <property type="entry name" value="CBM_48"/>
    <property type="match status" value="1"/>
</dbReference>
<dbReference type="SMART" id="SM00642">
    <property type="entry name" value="Aamy"/>
    <property type="match status" value="1"/>
</dbReference>
<dbReference type="EMBL" id="KB932201">
    <property type="protein sequence ID" value="KCV72569.1"/>
    <property type="molecule type" value="Genomic_DNA"/>
</dbReference>
<dbReference type="Gene3D" id="3.20.20.80">
    <property type="entry name" value="Glycosidases"/>
    <property type="match status" value="1"/>
</dbReference>
<evidence type="ECO:0000313" key="7">
    <source>
        <dbReference type="EMBL" id="KCV72569.1"/>
    </source>
</evidence>
<dbReference type="AlphaFoldDB" id="A0A058ZDY1"/>
<dbReference type="GO" id="GO:0005737">
    <property type="term" value="C:cytoplasm"/>
    <property type="evidence" value="ECO:0007669"/>
    <property type="project" value="TreeGrafter"/>
</dbReference>
<gene>
    <name evidence="7" type="ORF">H696_00160</name>
</gene>
<dbReference type="InterPro" id="IPR014756">
    <property type="entry name" value="Ig_E-set"/>
</dbReference>
<evidence type="ECO:0000256" key="5">
    <source>
        <dbReference type="SAM" id="MobiDB-lite"/>
    </source>
</evidence>
<dbReference type="STRING" id="691883.A0A058ZDY1"/>
<dbReference type="PANTHER" id="PTHR43651:SF3">
    <property type="entry name" value="1,4-ALPHA-GLUCAN-BRANCHING ENZYME"/>
    <property type="match status" value="1"/>
</dbReference>
<keyword evidence="8" id="KW-1185">Reference proteome</keyword>
<dbReference type="GO" id="GO:0004553">
    <property type="term" value="F:hydrolase activity, hydrolyzing O-glycosyl compounds"/>
    <property type="evidence" value="ECO:0007669"/>
    <property type="project" value="InterPro"/>
</dbReference>
<dbReference type="PANTHER" id="PTHR43651">
    <property type="entry name" value="1,4-ALPHA-GLUCAN-BRANCHING ENZYME"/>
    <property type="match status" value="1"/>
</dbReference>
<dbReference type="SUPFAM" id="SSF81296">
    <property type="entry name" value="E set domains"/>
    <property type="match status" value="1"/>
</dbReference>
<organism evidence="7">
    <name type="scientific">Fonticula alba</name>
    <name type="common">Slime mold</name>
    <dbReference type="NCBI Taxonomy" id="691883"/>
    <lineage>
        <taxon>Eukaryota</taxon>
        <taxon>Rotosphaerida</taxon>
        <taxon>Fonticulaceae</taxon>
        <taxon>Fonticula</taxon>
    </lineage>
</organism>
<sequence length="1007" mass="110321">MSCSAVVEMPPDLPESRLKAVVKPGATDSASACQPVESSAELVSSLSSLGSFVSAVSMDHLASGPGNPEPAREPAEAVGPHVLAARRAAAHDPALGWFEGALAARRQDAARMLQSLTRAEIQVPRPGPLPACVAAALPFRSTPAPGPREAHGPEAAGAPRDADPLAEGSPERMALQHFAEGHLFFGIIEGTAPAATAHFYQRLQKLGQRFVSQQDSLPDRCALALDMGCHRDGTVPSALGPALDTLYPEAVTCQAPEAGPDALVPGLWYREWIPNGRCAFLFGDFSDWRRADFPMLRDQDGVHHVFIPHGPAGPAIPHQSRYKVGFRTRNTGAWLERAPAWAKYLLAGGGDGKLFDAIHWSPERPYRPRFARPAPLPPGQRLLIYEAHVGIASPEPRIASYMEFAERVVPRIAALGYNAIQVMAVQHHPYYASFGYHVTHPFAVSGYSGTPCEFRALVDKCHQFGLRVILDIVQAHGCSNVLDGLGEFDGTPDGTYFHGGPRGTHSQWDSRIFAYERPQVARYLLSNLRFWLDCYGVDGFRFDGITSMLYTHHGIFHVFSGDYREYFDPITTDRDAIAYLTLANALVADTHPGAITVAEDVSGMPLLARPLAEAGMGFGWRMAMFPADEWTRLAKEIRDEDWSVSNISWMLSNRRHMENTVVYVESHDQCLVGDQALMFRMAGASMYSAMSRLSPPGPDKGAVERALRLHKMIRLVTLTLGGEGYLNFIGNEFGHPEWLDFPREGNGNSYNHARRQFQLLDDPNLHFGALWRFDAGLIWGLGRVVPRTTREFVSRKNDGDQVLAFDFSFPAPANPNVRLDATLADAPPAYDHYVVVANFHPYKSFEGYSIGVPAAGTYRMVLSSEAPIFSDRDTECYRRSCSAPQLSHSQLVAATQSDRGDDSAADIPTPGSCVNRFHALCFQLARAGCASKEHTRAGGEPAATAFLTKQLLEVASGRECATCRADSLIDPNGRYFSDREAEGGWDGRAARIQVYIPSRTALVLKRE</sequence>
<dbReference type="InterPro" id="IPR013783">
    <property type="entry name" value="Ig-like_fold"/>
</dbReference>
<reference evidence="7" key="1">
    <citation type="submission" date="2013-04" db="EMBL/GenBank/DDBJ databases">
        <title>The Genome Sequence of Fonticula alba ATCC 38817.</title>
        <authorList>
            <consortium name="The Broad Institute Genomics Platform"/>
            <person name="Russ C."/>
            <person name="Cuomo C."/>
            <person name="Burger G."/>
            <person name="Gray M.W."/>
            <person name="Holland P.W.H."/>
            <person name="King N."/>
            <person name="Lang F.B.F."/>
            <person name="Roger A.J."/>
            <person name="Ruiz-Trillo I."/>
            <person name="Brown M."/>
            <person name="Walker B."/>
            <person name="Young S."/>
            <person name="Zeng Q."/>
            <person name="Gargeya S."/>
            <person name="Fitzgerald M."/>
            <person name="Haas B."/>
            <person name="Abouelleil A."/>
            <person name="Allen A.W."/>
            <person name="Alvarado L."/>
            <person name="Arachchi H.M."/>
            <person name="Berlin A.M."/>
            <person name="Chapman S.B."/>
            <person name="Gainer-Dewar J."/>
            <person name="Goldberg J."/>
            <person name="Griggs A."/>
            <person name="Gujja S."/>
            <person name="Hansen M."/>
            <person name="Howarth C."/>
            <person name="Imamovic A."/>
            <person name="Ireland A."/>
            <person name="Larimer J."/>
            <person name="McCowan C."/>
            <person name="Murphy C."/>
            <person name="Pearson M."/>
            <person name="Poon T.W."/>
            <person name="Priest M."/>
            <person name="Roberts A."/>
            <person name="Saif S."/>
            <person name="Shea T."/>
            <person name="Sisk P."/>
            <person name="Sykes S."/>
            <person name="Wortman J."/>
            <person name="Nusbaum C."/>
            <person name="Birren B."/>
        </authorList>
    </citation>
    <scope>NUCLEOTIDE SEQUENCE [LARGE SCALE GENOMIC DNA]</scope>
    <source>
        <strain evidence="7">ATCC 38817</strain>
    </source>
</reference>
<dbReference type="SUPFAM" id="SSF51445">
    <property type="entry name" value="(Trans)glycosidases"/>
    <property type="match status" value="1"/>
</dbReference>
<dbReference type="EC" id="2.4.1.18" evidence="3"/>
<accession>A0A058ZDY1</accession>
<dbReference type="InterPro" id="IPR013780">
    <property type="entry name" value="Glyco_hydro_b"/>
</dbReference>
<name>A0A058ZDY1_FONAL</name>
<evidence type="ECO:0000313" key="8">
    <source>
        <dbReference type="Proteomes" id="UP000030693"/>
    </source>
</evidence>
<dbReference type="GeneID" id="20524885"/>
<dbReference type="InterPro" id="IPR004193">
    <property type="entry name" value="Glyco_hydro_13_N"/>
</dbReference>
<dbReference type="Pfam" id="PF02806">
    <property type="entry name" value="Alpha-amylase_C"/>
    <property type="match status" value="1"/>
</dbReference>
<protein>
    <recommendedName>
        <fullName evidence="3">1,4-alpha-glucan branching enzyme</fullName>
        <ecNumber evidence="3">2.4.1.18</ecNumber>
    </recommendedName>
</protein>
<feature type="region of interest" description="Disordered" evidence="5">
    <location>
        <begin position="140"/>
        <end position="167"/>
    </location>
</feature>